<dbReference type="EMBL" id="JAMJPK010000007">
    <property type="protein sequence ID" value="MCL7941639.1"/>
    <property type="molecule type" value="Genomic_DNA"/>
</dbReference>
<keyword evidence="2" id="KW-1133">Transmembrane helix</keyword>
<evidence type="ECO:0000313" key="4">
    <source>
        <dbReference type="Proteomes" id="UP001165369"/>
    </source>
</evidence>
<dbReference type="InterPro" id="IPR025329">
    <property type="entry name" value="DUF4235"/>
</dbReference>
<evidence type="ECO:0000256" key="1">
    <source>
        <dbReference type="SAM" id="MobiDB-lite"/>
    </source>
</evidence>
<comment type="caution">
    <text evidence="3">The sequence shown here is derived from an EMBL/GenBank/DDBJ whole genome shotgun (WGS) entry which is preliminary data.</text>
</comment>
<accession>A0ABT0T4H6</accession>
<feature type="region of interest" description="Disordered" evidence="1">
    <location>
        <begin position="77"/>
        <end position="96"/>
    </location>
</feature>
<keyword evidence="2" id="KW-0472">Membrane</keyword>
<proteinExistence type="predicted"/>
<feature type="compositionally biased region" description="Basic residues" evidence="1">
    <location>
        <begin position="80"/>
        <end position="96"/>
    </location>
</feature>
<dbReference type="Pfam" id="PF14019">
    <property type="entry name" value="DUF4235"/>
    <property type="match status" value="1"/>
</dbReference>
<name>A0ABT0T4H6_9GAMM</name>
<gene>
    <name evidence="3" type="ORF">M8009_15220</name>
</gene>
<feature type="transmembrane region" description="Helical" evidence="2">
    <location>
        <begin position="52"/>
        <end position="70"/>
    </location>
</feature>
<keyword evidence="2" id="KW-0812">Transmembrane</keyword>
<evidence type="ECO:0000313" key="3">
    <source>
        <dbReference type="EMBL" id="MCL7941639.1"/>
    </source>
</evidence>
<reference evidence="3" key="1">
    <citation type="submission" date="2022-05" db="EMBL/GenBank/DDBJ databases">
        <title>Halomonas geminus sp. nov. and Halomonas llamarensis sp. nov. isolated from high-altitude salars of the Atacama Desert.</title>
        <authorList>
            <person name="Hintersatz C."/>
            <person name="Rojas L.A."/>
            <person name="Wei T.-S."/>
            <person name="Kutschke S."/>
            <person name="Lehmann F."/>
            <person name="Jain R."/>
            <person name="Pollmann K."/>
        </authorList>
    </citation>
    <scope>NUCLEOTIDE SEQUENCE</scope>
    <source>
        <strain evidence="3">ATCH28</strain>
    </source>
</reference>
<dbReference type="Proteomes" id="UP001165369">
    <property type="component" value="Unassembled WGS sequence"/>
</dbReference>
<protein>
    <submittedName>
        <fullName evidence="3">DUF4235 domain-containing protein</fullName>
    </submittedName>
</protein>
<sequence length="96" mass="10390">MKQETLWSLVGSAAAVAASVMARRTADKAYRHEVGEAPPANPDEPDVGWRQALLWGAATGVLVGVARVVGRRAGREVMHRAPRPGRGRRALRRLGR</sequence>
<dbReference type="RefSeq" id="WP_250062726.1">
    <property type="nucleotide sequence ID" value="NZ_JAMJPK010000007.1"/>
</dbReference>
<evidence type="ECO:0000256" key="2">
    <source>
        <dbReference type="SAM" id="Phobius"/>
    </source>
</evidence>
<keyword evidence="4" id="KW-1185">Reference proteome</keyword>
<organism evidence="3 4">
    <name type="scientific">Halomonas gemina</name>
    <dbReference type="NCBI Taxonomy" id="2945105"/>
    <lineage>
        <taxon>Bacteria</taxon>
        <taxon>Pseudomonadati</taxon>
        <taxon>Pseudomonadota</taxon>
        <taxon>Gammaproteobacteria</taxon>
        <taxon>Oceanospirillales</taxon>
        <taxon>Halomonadaceae</taxon>
        <taxon>Halomonas</taxon>
    </lineage>
</organism>